<name>A0AAD8XZY1_9STRA</name>
<dbReference type="InterPro" id="IPR013083">
    <property type="entry name" value="Znf_RING/FYVE/PHD"/>
</dbReference>
<dbReference type="Proteomes" id="UP001224775">
    <property type="component" value="Unassembled WGS sequence"/>
</dbReference>
<evidence type="ECO:0000313" key="8">
    <source>
        <dbReference type="Proteomes" id="UP001224775"/>
    </source>
</evidence>
<feature type="non-terminal residue" evidence="7">
    <location>
        <position position="1"/>
    </location>
</feature>
<dbReference type="SUPFAM" id="SSF63748">
    <property type="entry name" value="Tudor/PWWP/MBT"/>
    <property type="match status" value="1"/>
</dbReference>
<dbReference type="CDD" id="cd15545">
    <property type="entry name" value="PHD_BAZ2A_like"/>
    <property type="match status" value="1"/>
</dbReference>
<dbReference type="PROSITE" id="PS01359">
    <property type="entry name" value="ZF_PHD_1"/>
    <property type="match status" value="1"/>
</dbReference>
<dbReference type="InterPro" id="IPR019786">
    <property type="entry name" value="Zinc_finger_PHD-type_CS"/>
</dbReference>
<keyword evidence="3" id="KW-0862">Zinc</keyword>
<keyword evidence="2 4" id="KW-0863">Zinc-finger</keyword>
<evidence type="ECO:0000256" key="1">
    <source>
        <dbReference type="ARBA" id="ARBA00022723"/>
    </source>
</evidence>
<dbReference type="GO" id="GO:0008270">
    <property type="term" value="F:zinc ion binding"/>
    <property type="evidence" value="ECO:0007669"/>
    <property type="project" value="UniProtKB-KW"/>
</dbReference>
<dbReference type="Pfam" id="PF00628">
    <property type="entry name" value="PHD"/>
    <property type="match status" value="1"/>
</dbReference>
<feature type="region of interest" description="Disordered" evidence="5">
    <location>
        <begin position="1"/>
        <end position="21"/>
    </location>
</feature>
<feature type="compositionally biased region" description="Basic and acidic residues" evidence="5">
    <location>
        <begin position="296"/>
        <end position="310"/>
    </location>
</feature>
<reference evidence="7" key="1">
    <citation type="submission" date="2023-06" db="EMBL/GenBank/DDBJ databases">
        <title>Survivors Of The Sea: Transcriptome response of Skeletonema marinoi to long-term dormancy.</title>
        <authorList>
            <person name="Pinder M.I.M."/>
            <person name="Kourtchenko O."/>
            <person name="Robertson E.K."/>
            <person name="Larsson T."/>
            <person name="Maumus F."/>
            <person name="Osuna-Cruz C.M."/>
            <person name="Vancaester E."/>
            <person name="Stenow R."/>
            <person name="Vandepoele K."/>
            <person name="Ploug H."/>
            <person name="Bruchert V."/>
            <person name="Godhe A."/>
            <person name="Topel M."/>
        </authorList>
    </citation>
    <scope>NUCLEOTIDE SEQUENCE</scope>
    <source>
        <strain evidence="7">R05AC</strain>
    </source>
</reference>
<dbReference type="InterPro" id="IPR000313">
    <property type="entry name" value="PWWP_dom"/>
</dbReference>
<protein>
    <recommendedName>
        <fullName evidence="6">PHD-type domain-containing protein</fullName>
    </recommendedName>
</protein>
<dbReference type="SUPFAM" id="SSF57903">
    <property type="entry name" value="FYVE/PHD zinc finger"/>
    <property type="match status" value="1"/>
</dbReference>
<feature type="compositionally biased region" description="Polar residues" evidence="5">
    <location>
        <begin position="1"/>
        <end position="20"/>
    </location>
</feature>
<dbReference type="InterPro" id="IPR011011">
    <property type="entry name" value="Znf_FYVE_PHD"/>
</dbReference>
<keyword evidence="1" id="KW-0479">Metal-binding</keyword>
<dbReference type="InterPro" id="IPR019787">
    <property type="entry name" value="Znf_PHD-finger"/>
</dbReference>
<feature type="compositionally biased region" description="Polar residues" evidence="5">
    <location>
        <begin position="337"/>
        <end position="350"/>
    </location>
</feature>
<feature type="region of interest" description="Disordered" evidence="5">
    <location>
        <begin position="51"/>
        <end position="115"/>
    </location>
</feature>
<feature type="region of interest" description="Disordered" evidence="5">
    <location>
        <begin position="296"/>
        <end position="350"/>
    </location>
</feature>
<dbReference type="AlphaFoldDB" id="A0AAD8XZY1"/>
<dbReference type="InterPro" id="IPR001965">
    <property type="entry name" value="Znf_PHD"/>
</dbReference>
<dbReference type="SMART" id="SM00249">
    <property type="entry name" value="PHD"/>
    <property type="match status" value="1"/>
</dbReference>
<feature type="compositionally biased region" description="Low complexity" evidence="5">
    <location>
        <begin position="86"/>
        <end position="113"/>
    </location>
</feature>
<dbReference type="EMBL" id="JATAAI010000027">
    <property type="protein sequence ID" value="KAK1737016.1"/>
    <property type="molecule type" value="Genomic_DNA"/>
</dbReference>
<sequence>SRHTPTPTRFVTGSSITHQVQGRPRRILNHFFYNMASRSGRLPPATLRAMETDNASNDTNDSKPSRRRRSRSARSSPTNLPDEKVAAATSVAAATKASRAPPTASTTTVTASSHGHDEEGCLVCHKDDNHAYLLLCEACNDEYHTYCLNPPLETVPEGDFFCDKCKHVHSTKDDDGLDSLVSALPPHYTSRFGEIVWASGGTGYGWWPSCIYDPRLTVGGARQLARKNLGKKHLLYFFECPDTPFTVLGDNRLVQWEDGFLEEYDLGKVAKSGGRNRFTSFERALQVAQLEHGKPIEMRMDWNHQSDSPKPKPKKRSNSSVEELPEEKKPKAAASMNGLSELSSLTQTTNVRRRNLTATLNSFNNDEGNANEIEPSEDGLLVCKILRKLSTSDSTSSTTEGLDFSSNLGFVTLPSRQLATFASIRKAIDSDLDDDVFPGRKKWKFHVPKLGPVSVKQEEKIGPVLEFLKSTTNDAQLGTGIASDPLKVVIVNV</sequence>
<accession>A0AAD8XZY1</accession>
<dbReference type="PROSITE" id="PS50016">
    <property type="entry name" value="ZF_PHD_2"/>
    <property type="match status" value="1"/>
</dbReference>
<keyword evidence="8" id="KW-1185">Reference proteome</keyword>
<evidence type="ECO:0000259" key="6">
    <source>
        <dbReference type="PROSITE" id="PS50016"/>
    </source>
</evidence>
<comment type="caution">
    <text evidence="7">The sequence shown here is derived from an EMBL/GenBank/DDBJ whole genome shotgun (WGS) entry which is preliminary data.</text>
</comment>
<dbReference type="PANTHER" id="PTHR47162">
    <property type="entry name" value="OS02G0192300 PROTEIN"/>
    <property type="match status" value="1"/>
</dbReference>
<dbReference type="CDD" id="cd05162">
    <property type="entry name" value="PWWP"/>
    <property type="match status" value="1"/>
</dbReference>
<dbReference type="Pfam" id="PF00855">
    <property type="entry name" value="PWWP"/>
    <property type="match status" value="1"/>
</dbReference>
<feature type="domain" description="PHD-type" evidence="6">
    <location>
        <begin position="118"/>
        <end position="168"/>
    </location>
</feature>
<gene>
    <name evidence="7" type="ORF">QTG54_012461</name>
</gene>
<evidence type="ECO:0000313" key="7">
    <source>
        <dbReference type="EMBL" id="KAK1737016.1"/>
    </source>
</evidence>
<dbReference type="Gene3D" id="3.30.40.10">
    <property type="entry name" value="Zinc/RING finger domain, C3HC4 (zinc finger)"/>
    <property type="match status" value="1"/>
</dbReference>
<dbReference type="Gene3D" id="2.30.30.140">
    <property type="match status" value="1"/>
</dbReference>
<evidence type="ECO:0000256" key="3">
    <source>
        <dbReference type="ARBA" id="ARBA00022833"/>
    </source>
</evidence>
<dbReference type="PANTHER" id="PTHR47162:SF10">
    <property type="entry name" value="METHYL-CPG-BINDING DOMAIN-CONTAINING PROTEIN 9 ISOFORM X1"/>
    <property type="match status" value="1"/>
</dbReference>
<proteinExistence type="predicted"/>
<evidence type="ECO:0000256" key="2">
    <source>
        <dbReference type="ARBA" id="ARBA00022771"/>
    </source>
</evidence>
<evidence type="ECO:0000256" key="4">
    <source>
        <dbReference type="PROSITE-ProRule" id="PRU00146"/>
    </source>
</evidence>
<evidence type="ECO:0000256" key="5">
    <source>
        <dbReference type="SAM" id="MobiDB-lite"/>
    </source>
</evidence>
<organism evidence="7 8">
    <name type="scientific">Skeletonema marinoi</name>
    <dbReference type="NCBI Taxonomy" id="267567"/>
    <lineage>
        <taxon>Eukaryota</taxon>
        <taxon>Sar</taxon>
        <taxon>Stramenopiles</taxon>
        <taxon>Ochrophyta</taxon>
        <taxon>Bacillariophyta</taxon>
        <taxon>Coscinodiscophyceae</taxon>
        <taxon>Thalassiosirophycidae</taxon>
        <taxon>Thalassiosirales</taxon>
        <taxon>Skeletonemataceae</taxon>
        <taxon>Skeletonema</taxon>
        <taxon>Skeletonema marinoi-dohrnii complex</taxon>
    </lineage>
</organism>